<organism evidence="1 2">
    <name type="scientific">Vermiconidia calcicola</name>
    <dbReference type="NCBI Taxonomy" id="1690605"/>
    <lineage>
        <taxon>Eukaryota</taxon>
        <taxon>Fungi</taxon>
        <taxon>Dikarya</taxon>
        <taxon>Ascomycota</taxon>
        <taxon>Pezizomycotina</taxon>
        <taxon>Dothideomycetes</taxon>
        <taxon>Dothideomycetidae</taxon>
        <taxon>Mycosphaerellales</taxon>
        <taxon>Extremaceae</taxon>
        <taxon>Vermiconidia</taxon>
    </lineage>
</organism>
<keyword evidence="2" id="KW-1185">Reference proteome</keyword>
<evidence type="ECO:0000313" key="1">
    <source>
        <dbReference type="EMBL" id="KAK3707756.1"/>
    </source>
</evidence>
<proteinExistence type="predicted"/>
<dbReference type="EMBL" id="JAUTXU010000107">
    <property type="protein sequence ID" value="KAK3707756.1"/>
    <property type="molecule type" value="Genomic_DNA"/>
</dbReference>
<sequence length="142" mass="17304">MPTSEYSTHSHHSHHHRRSNSPEPRHRYYVSYGSARPLLVRRRAVLTPLYILEEERKPRAGWSKETDDEYCRRKDRYYEMLVVDLEQKKKEKAKVRELMETARDAHDLRKWKSEYGRLKDEVKVQERKLDDAKKSVLRRNRL</sequence>
<protein>
    <submittedName>
        <fullName evidence="1">Uncharacterized protein</fullName>
    </submittedName>
</protein>
<comment type="caution">
    <text evidence="1">The sequence shown here is derived from an EMBL/GenBank/DDBJ whole genome shotgun (WGS) entry which is preliminary data.</text>
</comment>
<name>A0ACC3N3L3_9PEZI</name>
<evidence type="ECO:0000313" key="2">
    <source>
        <dbReference type="Proteomes" id="UP001281147"/>
    </source>
</evidence>
<dbReference type="Proteomes" id="UP001281147">
    <property type="component" value="Unassembled WGS sequence"/>
</dbReference>
<gene>
    <name evidence="1" type="ORF">LTR37_011933</name>
</gene>
<reference evidence="1" key="1">
    <citation type="submission" date="2023-07" db="EMBL/GenBank/DDBJ databases">
        <title>Black Yeasts Isolated from many extreme environments.</title>
        <authorList>
            <person name="Coleine C."/>
            <person name="Stajich J.E."/>
            <person name="Selbmann L."/>
        </authorList>
    </citation>
    <scope>NUCLEOTIDE SEQUENCE</scope>
    <source>
        <strain evidence="1">CCFEE 5714</strain>
    </source>
</reference>
<accession>A0ACC3N3L3</accession>